<gene>
    <name evidence="2" type="ORF">GCM10023187_11780</name>
</gene>
<feature type="chain" id="PRO_5047124639" description="Outer membrane lipoprotein-sorting protein" evidence="1">
    <location>
        <begin position="20"/>
        <end position="247"/>
    </location>
</feature>
<comment type="caution">
    <text evidence="2">The sequence shown here is derived from an EMBL/GenBank/DDBJ whole genome shotgun (WGS) entry which is preliminary data.</text>
</comment>
<dbReference type="Proteomes" id="UP001500936">
    <property type="component" value="Unassembled WGS sequence"/>
</dbReference>
<evidence type="ECO:0000313" key="3">
    <source>
        <dbReference type="Proteomes" id="UP001500936"/>
    </source>
</evidence>
<protein>
    <recommendedName>
        <fullName evidence="4">Outer membrane lipoprotein-sorting protein</fullName>
    </recommendedName>
</protein>
<organism evidence="2 3">
    <name type="scientific">Nibrella viscosa</name>
    <dbReference type="NCBI Taxonomy" id="1084524"/>
    <lineage>
        <taxon>Bacteria</taxon>
        <taxon>Pseudomonadati</taxon>
        <taxon>Bacteroidota</taxon>
        <taxon>Cytophagia</taxon>
        <taxon>Cytophagales</taxon>
        <taxon>Spirosomataceae</taxon>
        <taxon>Nibrella</taxon>
    </lineage>
</organism>
<feature type="signal peptide" evidence="1">
    <location>
        <begin position="1"/>
        <end position="19"/>
    </location>
</feature>
<evidence type="ECO:0000256" key="1">
    <source>
        <dbReference type="SAM" id="SignalP"/>
    </source>
</evidence>
<evidence type="ECO:0008006" key="4">
    <source>
        <dbReference type="Google" id="ProtNLM"/>
    </source>
</evidence>
<dbReference type="Gene3D" id="2.50.20.10">
    <property type="entry name" value="Lipoprotein localisation LolA/LolB/LppX"/>
    <property type="match status" value="1"/>
</dbReference>
<accession>A0ABP8K3I4</accession>
<sequence length="247" mass="27829">MKRLNLLTVLFFIGLTAQAQTVDEIINKYHEVTGGKDKWLALQSVRMTGKAKAQGMDFPVSVLQKAPNKQILKVNIQGKEFVQTAYDGTTGWSTNFMSQKPEKMAAEDSDILKQESELQDSFLNYKEKGYTAELQGKETIEGTECYKIKLTKKPVKVDGKEEENFGYYFISVADNVPIMQRSFPKKGQVKGMAIDTYMSDYQEVNGLFMPFTITQKVNGQTAFSMTADKIETNIAVDDKEFAFPNEG</sequence>
<keyword evidence="3" id="KW-1185">Reference proteome</keyword>
<proteinExistence type="predicted"/>
<dbReference type="RefSeq" id="WP_345264913.1">
    <property type="nucleotide sequence ID" value="NZ_BAABHB010000002.1"/>
</dbReference>
<dbReference type="EMBL" id="BAABHB010000002">
    <property type="protein sequence ID" value="GAA4399625.1"/>
    <property type="molecule type" value="Genomic_DNA"/>
</dbReference>
<reference evidence="3" key="1">
    <citation type="journal article" date="2019" name="Int. J. Syst. Evol. Microbiol.">
        <title>The Global Catalogue of Microorganisms (GCM) 10K type strain sequencing project: providing services to taxonomists for standard genome sequencing and annotation.</title>
        <authorList>
            <consortium name="The Broad Institute Genomics Platform"/>
            <consortium name="The Broad Institute Genome Sequencing Center for Infectious Disease"/>
            <person name="Wu L."/>
            <person name="Ma J."/>
        </authorList>
    </citation>
    <scope>NUCLEOTIDE SEQUENCE [LARGE SCALE GENOMIC DNA]</scope>
    <source>
        <strain evidence="3">JCM 17925</strain>
    </source>
</reference>
<keyword evidence="1" id="KW-0732">Signal</keyword>
<name>A0ABP8K3I4_9BACT</name>
<evidence type="ECO:0000313" key="2">
    <source>
        <dbReference type="EMBL" id="GAA4399625.1"/>
    </source>
</evidence>